<proteinExistence type="predicted"/>
<keyword evidence="1" id="KW-0472">Membrane</keyword>
<evidence type="ECO:0000256" key="1">
    <source>
        <dbReference type="SAM" id="Phobius"/>
    </source>
</evidence>
<protein>
    <submittedName>
        <fullName evidence="4">DUF309 domain-containing protein</fullName>
    </submittedName>
</protein>
<dbReference type="AlphaFoldDB" id="A0A183DGF3"/>
<dbReference type="WBParaSite" id="GPUH_0000780301-mRNA-1">
    <property type="protein sequence ID" value="GPUH_0000780301-mRNA-1"/>
    <property type="gene ID" value="GPUH_0000780301"/>
</dbReference>
<reference evidence="4" key="1">
    <citation type="submission" date="2016-06" db="UniProtKB">
        <authorList>
            <consortium name="WormBaseParasite"/>
        </authorList>
    </citation>
    <scope>IDENTIFICATION</scope>
</reference>
<evidence type="ECO:0000313" key="2">
    <source>
        <dbReference type="EMBL" id="VDK59701.1"/>
    </source>
</evidence>
<dbReference type="Proteomes" id="UP000271098">
    <property type="component" value="Unassembled WGS sequence"/>
</dbReference>
<accession>A0A183DGF3</accession>
<gene>
    <name evidence="2" type="ORF">GPUH_LOCUS7794</name>
</gene>
<evidence type="ECO:0000313" key="4">
    <source>
        <dbReference type="WBParaSite" id="GPUH_0000780301-mRNA-1"/>
    </source>
</evidence>
<keyword evidence="3" id="KW-1185">Reference proteome</keyword>
<evidence type="ECO:0000313" key="3">
    <source>
        <dbReference type="Proteomes" id="UP000271098"/>
    </source>
</evidence>
<sequence>MSIVTAPFQVRESERRSLSVIAQLASEIRFWEELWNQGDGDWEVPSFGMLIHLAMINWHVSGLIVVRRGEDANRIRPYRRIITLLPTMCCCSS</sequence>
<keyword evidence="1" id="KW-0812">Transmembrane</keyword>
<reference evidence="2 3" key="2">
    <citation type="submission" date="2018-11" db="EMBL/GenBank/DDBJ databases">
        <authorList>
            <consortium name="Pathogen Informatics"/>
        </authorList>
    </citation>
    <scope>NUCLEOTIDE SEQUENCE [LARGE SCALE GENOMIC DNA]</scope>
</reference>
<dbReference type="EMBL" id="UYRT01021052">
    <property type="protein sequence ID" value="VDK59701.1"/>
    <property type="molecule type" value="Genomic_DNA"/>
</dbReference>
<feature type="transmembrane region" description="Helical" evidence="1">
    <location>
        <begin position="47"/>
        <end position="66"/>
    </location>
</feature>
<name>A0A183DGF3_9BILA</name>
<keyword evidence="1" id="KW-1133">Transmembrane helix</keyword>
<organism evidence="4">
    <name type="scientific">Gongylonema pulchrum</name>
    <dbReference type="NCBI Taxonomy" id="637853"/>
    <lineage>
        <taxon>Eukaryota</taxon>
        <taxon>Metazoa</taxon>
        <taxon>Ecdysozoa</taxon>
        <taxon>Nematoda</taxon>
        <taxon>Chromadorea</taxon>
        <taxon>Rhabditida</taxon>
        <taxon>Spirurina</taxon>
        <taxon>Spiruromorpha</taxon>
        <taxon>Spiruroidea</taxon>
        <taxon>Gongylonematidae</taxon>
        <taxon>Gongylonema</taxon>
    </lineage>
</organism>